<dbReference type="InterPro" id="IPR003848">
    <property type="entry name" value="DUF218"/>
</dbReference>
<reference evidence="3" key="1">
    <citation type="journal article" date="2019" name="Int. J. Syst. Evol. Microbiol.">
        <title>The Global Catalogue of Microorganisms (GCM) 10K type strain sequencing project: providing services to taxonomists for standard genome sequencing and annotation.</title>
        <authorList>
            <consortium name="The Broad Institute Genomics Platform"/>
            <consortium name="The Broad Institute Genome Sequencing Center for Infectious Disease"/>
            <person name="Wu L."/>
            <person name="Ma J."/>
        </authorList>
    </citation>
    <scope>NUCLEOTIDE SEQUENCE [LARGE SCALE GENOMIC DNA]</scope>
    <source>
        <strain evidence="3">KCTC 22437</strain>
    </source>
</reference>
<accession>A0ABW5Y9G6</accession>
<evidence type="ECO:0000313" key="2">
    <source>
        <dbReference type="EMBL" id="MFD2871923.1"/>
    </source>
</evidence>
<dbReference type="RefSeq" id="WP_377183075.1">
    <property type="nucleotide sequence ID" value="NZ_JBHUPD010000001.1"/>
</dbReference>
<dbReference type="PANTHER" id="PTHR30336">
    <property type="entry name" value="INNER MEMBRANE PROTEIN, PROBABLE PERMEASE"/>
    <property type="match status" value="1"/>
</dbReference>
<dbReference type="Gene3D" id="3.40.50.620">
    <property type="entry name" value="HUPs"/>
    <property type="match status" value="1"/>
</dbReference>
<organism evidence="2 3">
    <name type="scientific">Mucilaginibacter ximonensis</name>
    <dbReference type="NCBI Taxonomy" id="538021"/>
    <lineage>
        <taxon>Bacteria</taxon>
        <taxon>Pseudomonadati</taxon>
        <taxon>Bacteroidota</taxon>
        <taxon>Sphingobacteriia</taxon>
        <taxon>Sphingobacteriales</taxon>
        <taxon>Sphingobacteriaceae</taxon>
        <taxon>Mucilaginibacter</taxon>
    </lineage>
</organism>
<evidence type="ECO:0000313" key="3">
    <source>
        <dbReference type="Proteomes" id="UP001597557"/>
    </source>
</evidence>
<dbReference type="PANTHER" id="PTHR30336:SF20">
    <property type="entry name" value="DUF218 DOMAIN-CONTAINING PROTEIN"/>
    <property type="match status" value="1"/>
</dbReference>
<sequence>MRYIAITLWLLLLSVVGNAQPGKGFQQRHQLLRSGNTTADKNFYLLTVFGHSAELKQVFARDTLLKAAASRKAALLRAGKSNLAGFKWSAADSLQTCLELQKLYAQHRVLFDYMINGELRPSGCYERFKNLDNLTCLLKAWVQSMAGMNHLIDQYGFSKGMRYPAVDSASYDVHSANYADMVSTMLHYLNERVKNKDLFYQPTLSVALQLMGLNNRDEPSRFEPLEKKENQAAVTKAKQTNWKSYPYSAIMVPGEGLEEGQRGISPISKIRCDLAADRYRQKKASFIIVSGGFVHPFQTPYCEAYEMKKYLMAQYHIPSSAIIMEPQARHTTTNFRNSERLMIRYGFPLSRPALCVTTKDQADYIEDSRFDQRNIKELVYVPYTDKKRLGDHELSFNIIKDCLQIDPIDPLDP</sequence>
<protein>
    <submittedName>
        <fullName evidence="2">YdcF family protein</fullName>
    </submittedName>
</protein>
<keyword evidence="3" id="KW-1185">Reference proteome</keyword>
<dbReference type="InterPro" id="IPR014729">
    <property type="entry name" value="Rossmann-like_a/b/a_fold"/>
</dbReference>
<feature type="domain" description="DUF218" evidence="1">
    <location>
        <begin position="249"/>
        <end position="358"/>
    </location>
</feature>
<proteinExistence type="predicted"/>
<dbReference type="EMBL" id="JBHUPD010000001">
    <property type="protein sequence ID" value="MFD2871923.1"/>
    <property type="molecule type" value="Genomic_DNA"/>
</dbReference>
<comment type="caution">
    <text evidence="2">The sequence shown here is derived from an EMBL/GenBank/DDBJ whole genome shotgun (WGS) entry which is preliminary data.</text>
</comment>
<name>A0ABW5Y9G6_9SPHI</name>
<dbReference type="Pfam" id="PF02698">
    <property type="entry name" value="DUF218"/>
    <property type="match status" value="1"/>
</dbReference>
<dbReference type="InterPro" id="IPR051599">
    <property type="entry name" value="Cell_Envelope_Assoc"/>
</dbReference>
<dbReference type="Proteomes" id="UP001597557">
    <property type="component" value="Unassembled WGS sequence"/>
</dbReference>
<evidence type="ECO:0000259" key="1">
    <source>
        <dbReference type="Pfam" id="PF02698"/>
    </source>
</evidence>
<gene>
    <name evidence="2" type="ORF">ACFS5N_05555</name>
</gene>
<dbReference type="CDD" id="cd06259">
    <property type="entry name" value="YdcF-like"/>
    <property type="match status" value="1"/>
</dbReference>